<keyword evidence="2" id="KW-1185">Reference proteome</keyword>
<gene>
    <name evidence="1" type="ORF">LTS18_000114</name>
</gene>
<comment type="caution">
    <text evidence="1">The sequence shown here is derived from an EMBL/GenBank/DDBJ whole genome shotgun (WGS) entry which is preliminary data.</text>
</comment>
<organism evidence="1 2">
    <name type="scientific">Coniosporium uncinatum</name>
    <dbReference type="NCBI Taxonomy" id="93489"/>
    <lineage>
        <taxon>Eukaryota</taxon>
        <taxon>Fungi</taxon>
        <taxon>Dikarya</taxon>
        <taxon>Ascomycota</taxon>
        <taxon>Pezizomycotina</taxon>
        <taxon>Dothideomycetes</taxon>
        <taxon>Dothideomycetes incertae sedis</taxon>
        <taxon>Coniosporium</taxon>
    </lineage>
</organism>
<protein>
    <submittedName>
        <fullName evidence="1">Uncharacterized protein</fullName>
    </submittedName>
</protein>
<sequence>MEVATEVDDMEAQWRKEVDKIRRQERLEKRTKRLVEKAERIASGVRKKKPQNKRLMVQSDESDSTTSKLPSRRGRPHSLKTDIRVIDEDEKELQQIYEAGNVRVIVYISRKNKPVNLCIACAQPAGNHPNNHLCNEKVRKGLPERLAQLEGNTHVERLWAWLRRNPDRPNYAAHPSQVENVTPVAPEPEETSKEVEDVTIDLVAMDLEEKVDVEAQVNMEDAQDEEQPLVESLKTMSLLQTNR</sequence>
<dbReference type="Proteomes" id="UP001186974">
    <property type="component" value="Unassembled WGS sequence"/>
</dbReference>
<proteinExistence type="predicted"/>
<accession>A0ACC3DZ56</accession>
<evidence type="ECO:0000313" key="2">
    <source>
        <dbReference type="Proteomes" id="UP001186974"/>
    </source>
</evidence>
<name>A0ACC3DZ56_9PEZI</name>
<evidence type="ECO:0000313" key="1">
    <source>
        <dbReference type="EMBL" id="KAK3081847.1"/>
    </source>
</evidence>
<dbReference type="EMBL" id="JAWDJW010000050">
    <property type="protein sequence ID" value="KAK3081847.1"/>
    <property type="molecule type" value="Genomic_DNA"/>
</dbReference>
<reference evidence="1" key="1">
    <citation type="submission" date="2024-09" db="EMBL/GenBank/DDBJ databases">
        <title>Black Yeasts Isolated from many extreme environments.</title>
        <authorList>
            <person name="Coleine C."/>
            <person name="Stajich J.E."/>
            <person name="Selbmann L."/>
        </authorList>
    </citation>
    <scope>NUCLEOTIDE SEQUENCE</scope>
    <source>
        <strain evidence="1">CCFEE 5737</strain>
    </source>
</reference>